<dbReference type="InterPro" id="IPR027107">
    <property type="entry name" value="Tuberin/Ral-act_asu"/>
</dbReference>
<sequence length="1592" mass="177562">MSHSAWPTDKSKTSSTGASNAYRFGNVFRTLTKGLKSSYTASTSSSNAPSTLSSQPGDGRTTKVSGLDMDVILARIGRSSANEDRIAAADLIADAISRTAISKSIVEIWYTAQDMLLPTNSLDVRRAGLNLLNTCIVYDADEDSASVNRLVYYRTLVEYPLGEDFDMQLKAFKALTKDGRELPVLGPSESPMVLILSTWLRVIFRDATLARSAAKPAGQNMGGDSESKPLPSEENLHNLCSYIINIFKFNFYAFDEKDIISLLKDILNICRRTSNKKDIIEGIVMINTLTVYGNLPLSMLEQSIETLCGASSVVPELFNSCWDAILHLVNSHLANNTIVALYNILREPENVRGRSAMKGAIVFLQKLLEHEPGQTKTYNLTVNSVMRSYNTVMTIRDNIQIDLAVCSSMKRLMLNNETYSLMTYEDYKSPDSPLVVIAQSAKHAVLPTPGVEMTAWEDDKHPANSIRHLLQKILEGLRASYQCGSFNGPPEALIQFFLDVSPHIDEDTANIVVEYYEHEYLCFPSSSGWRENSEVLLDAFYRNQSRSSSLRAKVIRHMKTVYWISKEVCDERAADEFLEKIFKTVRIESDMIILAQVIDFGVVVASLIGIDGFKKLVKTFRECMRAQNQTMSNSTKLNRRTVMDGEDMEIKLSALSMTPPTAVPTVIRPTTSEVSHSQLRAVSPASLPFSQTGVQLNRGPEESKKEKATSSRIIARAFVIMFIHGLERSGEKSAIIYKELLEISSRPSDWDPETIITIYRLLFRIRVNKASRLVLIQPMDMDGLADTVGRFVPNMTPEALNAAVWKYPEPDTILGTPLPERASFYVTVCGNDTKMQLEEKYRSEGDQVIEEYYVNRKRGIASLNMSTWLAIIVQQIKDGTNWEIYSFIVAHLGPQLSNLQLFMASRTEIQWLRSMICDQLTGQLPLLNIPKGVTKADVQVVLVRTMSSIIGYQSFYSKMDQDNIVKAVLVGLMSWERIAASCVHCLLVCSYEFPLSIKKFLSQIFTNFQTKITNSGLSVHILEFLTAMARIPSLTSNFTQDDFKRVFAMSFKYMEHANDLSSSSSATSSNSNKVLSQYLIALAYSVVSTWYLTMRMADRRDLAPFIIRGLLLANGSRTSSTSAYSGGSGPTAQSGPGFSGAMTPNDERSWASVDLISRFTYSDIELKMHTVFSGLGRDRPRSEVVGNIWIHGISIVSIETFVKTGISQVVVRRPTGTTSFNIFPDSRMLPGWADPELLLSGGASLSSTTERPCVDSAPTEDPISANDQLAFLPDYFFTELVAAPEFQSVLAPTLIPNPSDPATVRAISMFDRTPVVEFHKIGIVYIGLNQTCEREILSNSVGSKAYLDFLDGMGMLIRLRGNKQVYTGGLDTEHDIDGEFAYAWSDKITQAIFHCTTLMPSRRLSSDWSPQSGELMYDDESLSNKKRHIGNNYVNIYWNESGKPFNFETIRSQFNFINIVISPHTKAASTFSPSSSSVASSLLGDPAESPFDFYKVRVLVQPSVDASAVFSSPASHLKMVGKKSLPLFVRNLAFNADIFAVVWHALPDDEYLSNWQYRLRQIRNLKDRTNTAIEKATNAAMERARENDLKSD</sequence>
<dbReference type="Gene3D" id="3.40.50.11210">
    <property type="entry name" value="Rap/Ran-GAP"/>
    <property type="match status" value="1"/>
</dbReference>
<evidence type="ECO:0000313" key="4">
    <source>
        <dbReference type="EMBL" id="ODQ72785.1"/>
    </source>
</evidence>
<dbReference type="GO" id="GO:0005096">
    <property type="term" value="F:GTPase activator activity"/>
    <property type="evidence" value="ECO:0007669"/>
    <property type="project" value="UniProtKB-KW"/>
</dbReference>
<dbReference type="PANTHER" id="PTHR10063">
    <property type="entry name" value="TUBERIN"/>
    <property type="match status" value="1"/>
</dbReference>
<dbReference type="InterPro" id="IPR018515">
    <property type="entry name" value="Tuberin-type_domain"/>
</dbReference>
<dbReference type="SUPFAM" id="SSF48371">
    <property type="entry name" value="ARM repeat"/>
    <property type="match status" value="1"/>
</dbReference>
<feature type="region of interest" description="Disordered" evidence="2">
    <location>
        <begin position="39"/>
        <end position="63"/>
    </location>
</feature>
<dbReference type="GO" id="GO:0005634">
    <property type="term" value="C:nucleus"/>
    <property type="evidence" value="ECO:0007669"/>
    <property type="project" value="InterPro"/>
</dbReference>
<dbReference type="GO" id="GO:0032007">
    <property type="term" value="P:negative regulation of TOR signaling"/>
    <property type="evidence" value="ECO:0007669"/>
    <property type="project" value="TreeGrafter"/>
</dbReference>
<dbReference type="OrthoDB" id="19311at2759"/>
<feature type="domain" description="Rap-GAP" evidence="3">
    <location>
        <begin position="1307"/>
        <end position="1577"/>
    </location>
</feature>
<proteinExistence type="predicted"/>
<accession>A0A1E3Q4Z5</accession>
<dbReference type="Proteomes" id="UP000094385">
    <property type="component" value="Unassembled WGS sequence"/>
</dbReference>
<dbReference type="EMBL" id="KV454295">
    <property type="protein sequence ID" value="ODQ72785.1"/>
    <property type="molecule type" value="Genomic_DNA"/>
</dbReference>
<dbReference type="Pfam" id="PF11864">
    <property type="entry name" value="DUF3384"/>
    <property type="match status" value="1"/>
</dbReference>
<gene>
    <name evidence="4" type="ORF">LIPSTDRAFT_118311</name>
</gene>
<dbReference type="SUPFAM" id="SSF111347">
    <property type="entry name" value="Rap/Ran-GAP"/>
    <property type="match status" value="1"/>
</dbReference>
<dbReference type="GO" id="GO:0033596">
    <property type="term" value="C:TSC1-TSC2 complex"/>
    <property type="evidence" value="ECO:0007669"/>
    <property type="project" value="TreeGrafter"/>
</dbReference>
<dbReference type="FunFam" id="3.40.50.11210:FF:000007">
    <property type="entry name" value="Tuberous sclerosis 2"/>
    <property type="match status" value="1"/>
</dbReference>
<organism evidence="4 5">
    <name type="scientific">Lipomyces starkeyi NRRL Y-11557</name>
    <dbReference type="NCBI Taxonomy" id="675824"/>
    <lineage>
        <taxon>Eukaryota</taxon>
        <taxon>Fungi</taxon>
        <taxon>Dikarya</taxon>
        <taxon>Ascomycota</taxon>
        <taxon>Saccharomycotina</taxon>
        <taxon>Lipomycetes</taxon>
        <taxon>Lipomycetales</taxon>
        <taxon>Lipomycetaceae</taxon>
        <taxon>Lipomyces</taxon>
    </lineage>
</organism>
<reference evidence="4 5" key="1">
    <citation type="journal article" date="2016" name="Proc. Natl. Acad. Sci. U.S.A.">
        <title>Comparative genomics of biotechnologically important yeasts.</title>
        <authorList>
            <person name="Riley R."/>
            <person name="Haridas S."/>
            <person name="Wolfe K.H."/>
            <person name="Lopes M.R."/>
            <person name="Hittinger C.T."/>
            <person name="Goeker M."/>
            <person name="Salamov A.A."/>
            <person name="Wisecaver J.H."/>
            <person name="Long T.M."/>
            <person name="Calvey C.H."/>
            <person name="Aerts A.L."/>
            <person name="Barry K.W."/>
            <person name="Choi C."/>
            <person name="Clum A."/>
            <person name="Coughlan A.Y."/>
            <person name="Deshpande S."/>
            <person name="Douglass A.P."/>
            <person name="Hanson S.J."/>
            <person name="Klenk H.-P."/>
            <person name="LaButti K.M."/>
            <person name="Lapidus A."/>
            <person name="Lindquist E.A."/>
            <person name="Lipzen A.M."/>
            <person name="Meier-Kolthoff J.P."/>
            <person name="Ohm R.A."/>
            <person name="Otillar R.P."/>
            <person name="Pangilinan J.L."/>
            <person name="Peng Y."/>
            <person name="Rokas A."/>
            <person name="Rosa C.A."/>
            <person name="Scheuner C."/>
            <person name="Sibirny A.A."/>
            <person name="Slot J.C."/>
            <person name="Stielow J.B."/>
            <person name="Sun H."/>
            <person name="Kurtzman C.P."/>
            <person name="Blackwell M."/>
            <person name="Grigoriev I.V."/>
            <person name="Jeffries T.W."/>
        </authorList>
    </citation>
    <scope>NUCLEOTIDE SEQUENCE [LARGE SCALE GENOMIC DNA]</scope>
    <source>
        <strain evidence="4 5">NRRL Y-11557</strain>
    </source>
</reference>
<evidence type="ECO:0000256" key="2">
    <source>
        <dbReference type="SAM" id="MobiDB-lite"/>
    </source>
</evidence>
<protein>
    <recommendedName>
        <fullName evidence="3">Rap-GAP domain-containing protein</fullName>
    </recommendedName>
</protein>
<dbReference type="GO" id="GO:0051056">
    <property type="term" value="P:regulation of small GTPase mediated signal transduction"/>
    <property type="evidence" value="ECO:0007669"/>
    <property type="project" value="InterPro"/>
</dbReference>
<evidence type="ECO:0000256" key="1">
    <source>
        <dbReference type="ARBA" id="ARBA00022468"/>
    </source>
</evidence>
<dbReference type="PROSITE" id="PS50085">
    <property type="entry name" value="RAPGAP"/>
    <property type="match status" value="1"/>
</dbReference>
<dbReference type="PANTHER" id="PTHR10063:SF0">
    <property type="entry name" value="TUBERIN"/>
    <property type="match status" value="1"/>
</dbReference>
<dbReference type="InterPro" id="IPR000331">
    <property type="entry name" value="Rap/Ran_GAP_dom"/>
</dbReference>
<dbReference type="InterPro" id="IPR016024">
    <property type="entry name" value="ARM-type_fold"/>
</dbReference>
<dbReference type="Pfam" id="PF03542">
    <property type="entry name" value="Tuberin"/>
    <property type="match status" value="1"/>
</dbReference>
<dbReference type="InterPro" id="IPR035974">
    <property type="entry name" value="Rap/Ran-GAP_sf"/>
</dbReference>
<dbReference type="STRING" id="675824.A0A1E3Q4Z5"/>
<feature type="region of interest" description="Disordered" evidence="2">
    <location>
        <begin position="1119"/>
        <end position="1143"/>
    </location>
</feature>
<keyword evidence="5" id="KW-1185">Reference proteome</keyword>
<feature type="compositionally biased region" description="Low complexity" evidence="2">
    <location>
        <begin position="39"/>
        <end position="54"/>
    </location>
</feature>
<evidence type="ECO:0000313" key="5">
    <source>
        <dbReference type="Proteomes" id="UP000094385"/>
    </source>
</evidence>
<dbReference type="Pfam" id="PF02145">
    <property type="entry name" value="Rap_GAP"/>
    <property type="match status" value="1"/>
</dbReference>
<keyword evidence="1" id="KW-0343">GTPase activation</keyword>
<name>A0A1E3Q4Z5_LIPST</name>
<dbReference type="InterPro" id="IPR024584">
    <property type="entry name" value="Tuberin_N"/>
</dbReference>
<evidence type="ECO:0000259" key="3">
    <source>
        <dbReference type="PROSITE" id="PS50085"/>
    </source>
</evidence>